<keyword evidence="1" id="KW-0732">Signal</keyword>
<dbReference type="SMART" id="SM00867">
    <property type="entry name" value="YceI"/>
    <property type="match status" value="1"/>
</dbReference>
<evidence type="ECO:0000313" key="3">
    <source>
        <dbReference type="EMBL" id="MXU63939.1"/>
    </source>
</evidence>
<accession>A0A6B0TMZ0</accession>
<protein>
    <submittedName>
        <fullName evidence="3">Polyisoprenoid-binding protein</fullName>
    </submittedName>
</protein>
<comment type="caution">
    <text evidence="3">The sequence shown here is derived from an EMBL/GenBank/DDBJ whole genome shotgun (WGS) entry which is preliminary data.</text>
</comment>
<dbReference type="Pfam" id="PF04264">
    <property type="entry name" value="YceI"/>
    <property type="match status" value="1"/>
</dbReference>
<sequence length="196" mass="20861">MPFRSLALASALALSPLAVLAAPWTLDTGHTHVTFSIDHLGFSTTQAQFRTVSAEVDFDPDNIEAAQVAFTIDAASFDSNLEARDNHVRGADFLNVEEYPEITFISTGVTQTGEGTADVTGDLTMLGITKPVTFQAELRQIAPSPFNPDLTVAGFVVTGEIDRTAFDMGYGAPAIGTVIPVRVDLELSPSDQVSTQ</sequence>
<dbReference type="PANTHER" id="PTHR34406:SF1">
    <property type="entry name" value="PROTEIN YCEI"/>
    <property type="match status" value="1"/>
</dbReference>
<dbReference type="EMBL" id="WUWG01000001">
    <property type="protein sequence ID" value="MXU63939.1"/>
    <property type="molecule type" value="Genomic_DNA"/>
</dbReference>
<dbReference type="Gene3D" id="2.40.128.110">
    <property type="entry name" value="Lipid/polyisoprenoid-binding, YceI-like"/>
    <property type="match status" value="1"/>
</dbReference>
<dbReference type="SUPFAM" id="SSF101874">
    <property type="entry name" value="YceI-like"/>
    <property type="match status" value="1"/>
</dbReference>
<name>A0A6B0TMZ0_9RHOB</name>
<feature type="domain" description="Lipid/polyisoprenoid-binding YceI-like" evidence="2">
    <location>
        <begin position="23"/>
        <end position="188"/>
    </location>
</feature>
<evidence type="ECO:0000256" key="1">
    <source>
        <dbReference type="SAM" id="SignalP"/>
    </source>
</evidence>
<evidence type="ECO:0000313" key="4">
    <source>
        <dbReference type="Proteomes" id="UP000436016"/>
    </source>
</evidence>
<proteinExistence type="predicted"/>
<evidence type="ECO:0000259" key="2">
    <source>
        <dbReference type="SMART" id="SM00867"/>
    </source>
</evidence>
<dbReference type="RefSeq" id="WP_160850931.1">
    <property type="nucleotide sequence ID" value="NZ_WUWG01000001.1"/>
</dbReference>
<dbReference type="PANTHER" id="PTHR34406">
    <property type="entry name" value="PROTEIN YCEI"/>
    <property type="match status" value="1"/>
</dbReference>
<feature type="chain" id="PRO_5025531697" evidence="1">
    <location>
        <begin position="22"/>
        <end position="196"/>
    </location>
</feature>
<dbReference type="AlphaFoldDB" id="A0A6B0TMZ0"/>
<dbReference type="Proteomes" id="UP000436016">
    <property type="component" value="Unassembled WGS sequence"/>
</dbReference>
<reference evidence="3 4" key="1">
    <citation type="submission" date="2019-12" db="EMBL/GenBank/DDBJ databases">
        <title>Strain KN286 was isolated from seawater, which was collected from Caroline Seamount in the tropical western Pacific.</title>
        <authorList>
            <person name="Wang Q."/>
        </authorList>
    </citation>
    <scope>NUCLEOTIDE SEQUENCE [LARGE SCALE GENOMIC DNA]</scope>
    <source>
        <strain evidence="3 4">KN286</strain>
    </source>
</reference>
<dbReference type="InterPro" id="IPR036761">
    <property type="entry name" value="TTHA0802/YceI-like_sf"/>
</dbReference>
<keyword evidence="4" id="KW-1185">Reference proteome</keyword>
<dbReference type="InterPro" id="IPR007372">
    <property type="entry name" value="Lipid/polyisoprenoid-bd_YceI"/>
</dbReference>
<gene>
    <name evidence="3" type="ORF">GSH16_00670</name>
</gene>
<feature type="signal peptide" evidence="1">
    <location>
        <begin position="1"/>
        <end position="21"/>
    </location>
</feature>
<organism evidence="3 4">
    <name type="scientific">Oceanomicrobium pacificus</name>
    <dbReference type="NCBI Taxonomy" id="2692916"/>
    <lineage>
        <taxon>Bacteria</taxon>
        <taxon>Pseudomonadati</taxon>
        <taxon>Pseudomonadota</taxon>
        <taxon>Alphaproteobacteria</taxon>
        <taxon>Rhodobacterales</taxon>
        <taxon>Paracoccaceae</taxon>
        <taxon>Oceanomicrobium</taxon>
    </lineage>
</organism>